<dbReference type="GO" id="GO:0012505">
    <property type="term" value="C:endomembrane system"/>
    <property type="evidence" value="ECO:0007669"/>
    <property type="project" value="UniProtKB-SubCell"/>
</dbReference>
<dbReference type="EMBL" id="JALJOU010000037">
    <property type="protein sequence ID" value="KAK9833312.1"/>
    <property type="molecule type" value="Genomic_DNA"/>
</dbReference>
<dbReference type="GO" id="GO:0016192">
    <property type="term" value="P:vesicle-mediated transport"/>
    <property type="evidence" value="ECO:0007669"/>
    <property type="project" value="InterPro"/>
</dbReference>
<keyword evidence="4" id="KW-0653">Protein transport</keyword>
<dbReference type="SUPFAM" id="SSF58038">
    <property type="entry name" value="SNARE fusion complex"/>
    <property type="match status" value="1"/>
</dbReference>
<dbReference type="Pfam" id="PF00957">
    <property type="entry name" value="Synaptobrevin"/>
    <property type="match status" value="1"/>
</dbReference>
<evidence type="ECO:0000256" key="10">
    <source>
        <dbReference type="SAM" id="Phobius"/>
    </source>
</evidence>
<comment type="caution">
    <text evidence="13">The sequence shown here is derived from an EMBL/GenBank/DDBJ whole genome shotgun (WGS) entry which is preliminary data.</text>
</comment>
<dbReference type="PANTHER" id="PTHR21136">
    <property type="entry name" value="SNARE PROTEINS"/>
    <property type="match status" value="1"/>
</dbReference>
<evidence type="ECO:0000256" key="1">
    <source>
        <dbReference type="ARBA" id="ARBA00008025"/>
    </source>
</evidence>
<dbReference type="GO" id="GO:0016020">
    <property type="term" value="C:membrane"/>
    <property type="evidence" value="ECO:0007669"/>
    <property type="project" value="InterPro"/>
</dbReference>
<dbReference type="CDD" id="cd15843">
    <property type="entry name" value="R-SNARE"/>
    <property type="match status" value="1"/>
</dbReference>
<comment type="similarity">
    <text evidence="1">Belongs to the synaptobrevin family.</text>
</comment>
<dbReference type="FunFam" id="1.20.5.110:FF:000004">
    <property type="entry name" value="Vesicle-associated membrane protein 7"/>
    <property type="match status" value="1"/>
</dbReference>
<evidence type="ECO:0000256" key="8">
    <source>
        <dbReference type="ARBA" id="ARBA00046280"/>
    </source>
</evidence>
<dbReference type="Gene3D" id="1.20.5.110">
    <property type="match status" value="1"/>
</dbReference>
<evidence type="ECO:0000259" key="11">
    <source>
        <dbReference type="PROSITE" id="PS50859"/>
    </source>
</evidence>
<sequence length="151" mass="17283">MAEEGLGRRIPFAFLEDVKQRFESAYGTSAASAVAYEYNTEFSHTLQARMDFYTNDPKADTINRVRGEISEVRSVMVDNIDKVLDRGERIELLVDKTDHLQSESFAFNREARVLRRRLWWKNVRLLAAAGALVLLIVYIIVAFACSPTFQC</sequence>
<dbReference type="CDD" id="cd14824">
    <property type="entry name" value="Longin"/>
    <property type="match status" value="1"/>
</dbReference>
<dbReference type="Proteomes" id="UP001445335">
    <property type="component" value="Unassembled WGS sequence"/>
</dbReference>
<dbReference type="InterPro" id="IPR001388">
    <property type="entry name" value="Synaptobrevin-like"/>
</dbReference>
<dbReference type="PRINTS" id="PR00219">
    <property type="entry name" value="SYNAPTOBREVN"/>
</dbReference>
<evidence type="ECO:0000259" key="12">
    <source>
        <dbReference type="PROSITE" id="PS50892"/>
    </source>
</evidence>
<evidence type="ECO:0000313" key="13">
    <source>
        <dbReference type="EMBL" id="KAK9833312.1"/>
    </source>
</evidence>
<name>A0AAW1RJ92_9CHLO</name>
<evidence type="ECO:0008006" key="15">
    <source>
        <dbReference type="Google" id="ProtNLM"/>
    </source>
</evidence>
<evidence type="ECO:0000256" key="2">
    <source>
        <dbReference type="ARBA" id="ARBA00022448"/>
    </source>
</evidence>
<keyword evidence="3 10" id="KW-0812">Transmembrane</keyword>
<evidence type="ECO:0000256" key="9">
    <source>
        <dbReference type="PROSITE-ProRule" id="PRU00290"/>
    </source>
</evidence>
<dbReference type="InterPro" id="IPR011012">
    <property type="entry name" value="Longin-like_dom_sf"/>
</dbReference>
<dbReference type="GO" id="GO:0015031">
    <property type="term" value="P:protein transport"/>
    <property type="evidence" value="ECO:0007669"/>
    <property type="project" value="UniProtKB-KW"/>
</dbReference>
<accession>A0AAW1RJ92</accession>
<reference evidence="13 14" key="1">
    <citation type="journal article" date="2024" name="Nat. Commun.">
        <title>Phylogenomics reveals the evolutionary origins of lichenization in chlorophyte algae.</title>
        <authorList>
            <person name="Puginier C."/>
            <person name="Libourel C."/>
            <person name="Otte J."/>
            <person name="Skaloud P."/>
            <person name="Haon M."/>
            <person name="Grisel S."/>
            <person name="Petersen M."/>
            <person name="Berrin J.G."/>
            <person name="Delaux P.M."/>
            <person name="Dal Grande F."/>
            <person name="Keller J."/>
        </authorList>
    </citation>
    <scope>NUCLEOTIDE SEQUENCE [LARGE SCALE GENOMIC DNA]</scope>
    <source>
        <strain evidence="13 14">SAG 245.80</strain>
    </source>
</reference>
<dbReference type="InterPro" id="IPR010908">
    <property type="entry name" value="Longin_dom"/>
</dbReference>
<organism evidence="13 14">
    <name type="scientific">Elliptochloris bilobata</name>
    <dbReference type="NCBI Taxonomy" id="381761"/>
    <lineage>
        <taxon>Eukaryota</taxon>
        <taxon>Viridiplantae</taxon>
        <taxon>Chlorophyta</taxon>
        <taxon>core chlorophytes</taxon>
        <taxon>Trebouxiophyceae</taxon>
        <taxon>Trebouxiophyceae incertae sedis</taxon>
        <taxon>Elliptochloris clade</taxon>
        <taxon>Elliptochloris</taxon>
    </lineage>
</organism>
<dbReference type="InterPro" id="IPR042855">
    <property type="entry name" value="V_SNARE_CC"/>
</dbReference>
<dbReference type="GO" id="GO:0005737">
    <property type="term" value="C:cytoplasm"/>
    <property type="evidence" value="ECO:0007669"/>
    <property type="project" value="UniProtKB-ARBA"/>
</dbReference>
<dbReference type="Gene3D" id="3.30.450.50">
    <property type="entry name" value="Longin domain"/>
    <property type="match status" value="1"/>
</dbReference>
<dbReference type="PANTHER" id="PTHR21136:SF214">
    <property type="entry name" value="VESICLE-ASSOCIATED MEMBRANE PROTEIN 714"/>
    <property type="match status" value="1"/>
</dbReference>
<comment type="subcellular location">
    <subcellularLocation>
        <location evidence="8">Endomembrane system</location>
        <topology evidence="8">Single-pass type IV membrane protein</topology>
    </subcellularLocation>
</comment>
<keyword evidence="5 10" id="KW-1133">Transmembrane helix</keyword>
<gene>
    <name evidence="13" type="ORF">WJX81_005296</name>
</gene>
<feature type="domain" description="V-SNARE coiled-coil homology" evidence="12">
    <location>
        <begin position="61"/>
        <end position="121"/>
    </location>
</feature>
<proteinExistence type="inferred from homology"/>
<evidence type="ECO:0000256" key="6">
    <source>
        <dbReference type="ARBA" id="ARBA00023136"/>
    </source>
</evidence>
<evidence type="ECO:0000256" key="5">
    <source>
        <dbReference type="ARBA" id="ARBA00022989"/>
    </source>
</evidence>
<evidence type="ECO:0000313" key="14">
    <source>
        <dbReference type="Proteomes" id="UP001445335"/>
    </source>
</evidence>
<feature type="transmembrane region" description="Helical" evidence="10">
    <location>
        <begin position="125"/>
        <end position="144"/>
    </location>
</feature>
<keyword evidence="6 10" id="KW-0472">Membrane</keyword>
<dbReference type="PROSITE" id="PS50892">
    <property type="entry name" value="V_SNARE"/>
    <property type="match status" value="1"/>
</dbReference>
<evidence type="ECO:0000256" key="4">
    <source>
        <dbReference type="ARBA" id="ARBA00022927"/>
    </source>
</evidence>
<dbReference type="PROSITE" id="PS50859">
    <property type="entry name" value="LONGIN"/>
    <property type="match status" value="1"/>
</dbReference>
<keyword evidence="9" id="KW-0175">Coiled coil</keyword>
<dbReference type="SUPFAM" id="SSF64356">
    <property type="entry name" value="SNARE-like"/>
    <property type="match status" value="1"/>
</dbReference>
<dbReference type="AlphaFoldDB" id="A0AAW1RJ92"/>
<dbReference type="InterPro" id="IPR051097">
    <property type="entry name" value="Synaptobrevin-like_transport"/>
</dbReference>
<dbReference type="PROSITE" id="PS00417">
    <property type="entry name" value="SYNAPTOBREVIN"/>
    <property type="match status" value="1"/>
</dbReference>
<protein>
    <recommendedName>
        <fullName evidence="15">Vesicle-associated membrane protein</fullName>
    </recommendedName>
</protein>
<dbReference type="Pfam" id="PF13774">
    <property type="entry name" value="Longin"/>
    <property type="match status" value="1"/>
</dbReference>
<keyword evidence="2" id="KW-0813">Transport</keyword>
<keyword evidence="14" id="KW-1185">Reference proteome</keyword>
<feature type="domain" description="Longin" evidence="11">
    <location>
        <begin position="1"/>
        <end position="46"/>
    </location>
</feature>
<evidence type="ECO:0000256" key="3">
    <source>
        <dbReference type="ARBA" id="ARBA00022692"/>
    </source>
</evidence>
<evidence type="ECO:0000256" key="7">
    <source>
        <dbReference type="ARBA" id="ARBA00037493"/>
    </source>
</evidence>
<comment type="function">
    <text evidence="7">Involved in the targeting and/or fusion of transport vesicles to their target membrane.</text>
</comment>